<gene>
    <name evidence="1" type="ORF">EV653_0478</name>
</gene>
<protein>
    <recommendedName>
        <fullName evidence="3">HEAT repeat protein</fullName>
    </recommendedName>
</protein>
<name>A0A4R8CHX6_9ACTN</name>
<dbReference type="OrthoDB" id="3273854at2"/>
<evidence type="ECO:0000313" key="2">
    <source>
        <dbReference type="Proteomes" id="UP000295146"/>
    </source>
</evidence>
<organism evidence="1 2">
    <name type="scientific">Kribbella pratensis</name>
    <dbReference type="NCBI Taxonomy" id="2512112"/>
    <lineage>
        <taxon>Bacteria</taxon>
        <taxon>Bacillati</taxon>
        <taxon>Actinomycetota</taxon>
        <taxon>Actinomycetes</taxon>
        <taxon>Propionibacteriales</taxon>
        <taxon>Kribbellaceae</taxon>
        <taxon>Kribbella</taxon>
    </lineage>
</organism>
<evidence type="ECO:0000313" key="1">
    <source>
        <dbReference type="EMBL" id="TDW75355.1"/>
    </source>
</evidence>
<sequence length="1107" mass="121549">MRASDLLRAIDQLSYGERLRHVALEGRRLRGTTELAELLRELAGGTPYERTLGVTIAQVTGEVGYVTRLLDDPTPAVQHRALAAVGRGVPVSDDDLRILYDDAPAVLRTKLLHVIRKTGRSALAARLIDDHRERWGDRAAASLLSSTDGETVERLLPELAYILGPGEWERLGARHPKVVLAHAHSTLPSGPDRDEWWQGAAYGVIGALEHDPAQVAALLTTALVPDQLPSAFTSVLGRLMDADPAAVLRILLTPERAWSLPNALTPAARRRLYRYSDDELIALGRLSWPTLPGLLDDLPPARRAAVFEGSTSTVDLGQIVLSTELLALLPRQLRFEQARRMLTVPAVAEGNHLRWQITAFLPYDEAFALLEPEITQPDADDRALVYQAVVASAGHSRQPAAVEAAAAWVTRARNDRDTVRQSVLRALSKLPPSMMSGALTTSLESLLTSALEARDTSWGTQRALSTLATTAAQEGARRNDPALLEWGLQAHGRLTENQGSIPLYGLIEGLPRGQETAVYDVLRKYVDDGVARKEFRLPFAISRAFDDRGWSNEHLQATLEQAVWSNQEHTVGEATELWLWPSSTRGERVEQIIRRDVGMARWDPVWQAVTEVRTDLLDVVLAHPDRIRRFERNRPAWNVSDRAIRRWLPRQQAQYAGLVAGAADDERMPDWARANAVSMLGHVPGAGRAALEPFLTYESVLLQEAALGALAWTDAPQEALPVLLAHAGDDRARVALYAASRAAMFVRPSRLPGLLHPVLVGEGVKITSRKEAARLLGKLRAPGASAVLADAWASAHRDVKAAIASAASQYLLHEPASWALLQQAVHDSAATATVLTQRPAYGMAAKYRARYADLLVAVTNRSEQEVVGSAVRALPRWARWNPAIAPICVDFIADLSTPTIWNDATTALVAIAPELAVDEIVRAVRLLVRLEADPRLPDALADRDHPARQRLDVLVKRLSQAFFRKSADARRIFKTIAAELDGPDLLSMRLMLLVDSLDWQTPDTDLHALIDAVEGRPLAAQAAAFRLGARLDTLPTHWTPELVEQPARTMLRGETPMSGLVARSLIGAAGRRTGWAPVWRELLVELRNHPHPDVRQEALELTTAAEV</sequence>
<evidence type="ECO:0008006" key="3">
    <source>
        <dbReference type="Google" id="ProtNLM"/>
    </source>
</evidence>
<dbReference type="SUPFAM" id="SSF48371">
    <property type="entry name" value="ARM repeat"/>
    <property type="match status" value="1"/>
</dbReference>
<keyword evidence="2" id="KW-1185">Reference proteome</keyword>
<dbReference type="RefSeq" id="WP_134097479.1">
    <property type="nucleotide sequence ID" value="NZ_SODP01000001.1"/>
</dbReference>
<reference evidence="1 2" key="1">
    <citation type="submission" date="2019-03" db="EMBL/GenBank/DDBJ databases">
        <title>Genomic Encyclopedia of Type Strains, Phase III (KMG-III): the genomes of soil and plant-associated and newly described type strains.</title>
        <authorList>
            <person name="Whitman W."/>
        </authorList>
    </citation>
    <scope>NUCLEOTIDE SEQUENCE [LARGE SCALE GENOMIC DNA]</scope>
    <source>
        <strain evidence="1 2">VKM Ac-2573</strain>
    </source>
</reference>
<dbReference type="EMBL" id="SODP01000001">
    <property type="protein sequence ID" value="TDW75355.1"/>
    <property type="molecule type" value="Genomic_DNA"/>
</dbReference>
<proteinExistence type="predicted"/>
<dbReference type="AlphaFoldDB" id="A0A4R8CHX6"/>
<dbReference type="InterPro" id="IPR016024">
    <property type="entry name" value="ARM-type_fold"/>
</dbReference>
<accession>A0A4R8CHX6</accession>
<comment type="caution">
    <text evidence="1">The sequence shown here is derived from an EMBL/GenBank/DDBJ whole genome shotgun (WGS) entry which is preliminary data.</text>
</comment>
<dbReference type="Proteomes" id="UP000295146">
    <property type="component" value="Unassembled WGS sequence"/>
</dbReference>